<reference evidence="2 3" key="1">
    <citation type="submission" date="2019-04" db="EMBL/GenBank/DDBJ databases">
        <authorList>
            <consortium name="Pathogen Informatics"/>
        </authorList>
    </citation>
    <scope>NUCLEOTIDE SEQUENCE [LARGE SCALE GENOMIC DNA]</scope>
    <source>
        <strain evidence="2 3">NCTC9185</strain>
    </source>
</reference>
<sequence>MQVSRSRDLFLAVQDFLEDNLSQPLTRSRWRNVFHITPNYLSHIFQKSGSVGFNEYLTRVRLEKPKSCCAAMI</sequence>
<dbReference type="GO" id="GO:0003700">
    <property type="term" value="F:DNA-binding transcription factor activity"/>
    <property type="evidence" value="ECO:0007669"/>
    <property type="project" value="InterPro"/>
</dbReference>
<gene>
    <name evidence="2" type="primary">ypdC_3</name>
    <name evidence="2" type="ORF">NCTC9185_07696</name>
</gene>
<dbReference type="AlphaFoldDB" id="A0A4U9DGM1"/>
<evidence type="ECO:0000259" key="1">
    <source>
        <dbReference type="PROSITE" id="PS01124"/>
    </source>
</evidence>
<evidence type="ECO:0000313" key="3">
    <source>
        <dbReference type="Proteomes" id="UP000339249"/>
    </source>
</evidence>
<accession>A0A4U9DGM1</accession>
<protein>
    <submittedName>
        <fullName evidence="2">Uncharacterized HTH-type transcriptional regulator ypdC</fullName>
    </submittedName>
</protein>
<dbReference type="InterPro" id="IPR018060">
    <property type="entry name" value="HTH_AraC"/>
</dbReference>
<organism evidence="2 3">
    <name type="scientific">Raoultella terrigena</name>
    <name type="common">Klebsiella terrigena</name>
    <dbReference type="NCBI Taxonomy" id="577"/>
    <lineage>
        <taxon>Bacteria</taxon>
        <taxon>Pseudomonadati</taxon>
        <taxon>Pseudomonadota</taxon>
        <taxon>Gammaproteobacteria</taxon>
        <taxon>Enterobacterales</taxon>
        <taxon>Enterobacteriaceae</taxon>
        <taxon>Klebsiella/Raoultella group</taxon>
        <taxon>Raoultella</taxon>
    </lineage>
</organism>
<evidence type="ECO:0000313" key="2">
    <source>
        <dbReference type="EMBL" id="VTN15608.1"/>
    </source>
</evidence>
<dbReference type="PROSITE" id="PS01124">
    <property type="entry name" value="HTH_ARAC_FAMILY_2"/>
    <property type="match status" value="1"/>
</dbReference>
<dbReference type="Proteomes" id="UP000339249">
    <property type="component" value="Unassembled WGS sequence"/>
</dbReference>
<dbReference type="EMBL" id="CABDVU010000001">
    <property type="protein sequence ID" value="VTN15608.1"/>
    <property type="molecule type" value="Genomic_DNA"/>
</dbReference>
<dbReference type="GO" id="GO:0043565">
    <property type="term" value="F:sequence-specific DNA binding"/>
    <property type="evidence" value="ECO:0007669"/>
    <property type="project" value="InterPro"/>
</dbReference>
<dbReference type="Gene3D" id="1.10.10.60">
    <property type="entry name" value="Homeodomain-like"/>
    <property type="match status" value="1"/>
</dbReference>
<feature type="domain" description="HTH araC/xylS-type" evidence="1">
    <location>
        <begin position="11"/>
        <end position="64"/>
    </location>
</feature>
<name>A0A4U9DGM1_RAOTE</name>
<proteinExistence type="predicted"/>